<evidence type="ECO:0000313" key="4">
    <source>
        <dbReference type="Proteomes" id="UP000252182"/>
    </source>
</evidence>
<dbReference type="KEGG" id="hyf:DTO96_100339"/>
<evidence type="ECO:0000256" key="1">
    <source>
        <dbReference type="ARBA" id="ARBA00008007"/>
    </source>
</evidence>
<name>A0A345D8E1_9BURK</name>
<dbReference type="CDD" id="cd06223">
    <property type="entry name" value="PRTases_typeI"/>
    <property type="match status" value="1"/>
</dbReference>
<dbReference type="EMBL" id="CP031124">
    <property type="protein sequence ID" value="AXF84629.1"/>
    <property type="molecule type" value="Genomic_DNA"/>
</dbReference>
<dbReference type="Gene3D" id="3.40.50.2020">
    <property type="match status" value="1"/>
</dbReference>
<reference evidence="4" key="1">
    <citation type="submission" date="2018-07" db="EMBL/GenBank/DDBJ databases">
        <authorList>
            <person name="Kim H."/>
        </authorList>
    </citation>
    <scope>NUCLEOTIDE SEQUENCE [LARGE SCALE GENOMIC DNA]</scope>
    <source>
        <strain evidence="4">F02</strain>
    </source>
</reference>
<dbReference type="Pfam" id="PF00156">
    <property type="entry name" value="Pribosyltran"/>
    <property type="match status" value="1"/>
</dbReference>
<dbReference type="SUPFAM" id="SSF53271">
    <property type="entry name" value="PRTase-like"/>
    <property type="match status" value="1"/>
</dbReference>
<dbReference type="PANTHER" id="PTHR47505:SF1">
    <property type="entry name" value="DNA UTILIZATION PROTEIN YHGH"/>
    <property type="match status" value="1"/>
</dbReference>
<accession>A0A345D8E1</accession>
<dbReference type="InterPro" id="IPR029057">
    <property type="entry name" value="PRTase-like"/>
</dbReference>
<dbReference type="InterPro" id="IPR051910">
    <property type="entry name" value="ComF/GntX_DNA_util-trans"/>
</dbReference>
<keyword evidence="4" id="KW-1185">Reference proteome</keyword>
<dbReference type="PANTHER" id="PTHR47505">
    <property type="entry name" value="DNA UTILIZATION PROTEIN YHGH"/>
    <property type="match status" value="1"/>
</dbReference>
<dbReference type="AlphaFoldDB" id="A0A345D8E1"/>
<sequence length="189" mass="21038">MLMTDDALCLPCMQSPPALRHTFAFADYHTVMQHLILNYKFHNMLHAAPVLADMMHAALTLYAQHLRPDVVVPVPQFEGLTHMRGFVPLQHILQQVDLQGVWLDPPQVKANAVTRLHHAHLQVSSAPKQRRKQIKNAFAAVCDLTGQEVLLIDDVYTTGATLNELARVCLEAGAKSVDALVLARGRKVK</sequence>
<organism evidence="3 4">
    <name type="scientific">Ephemeroptericola cinctiostellae</name>
    <dbReference type="NCBI Taxonomy" id="2268024"/>
    <lineage>
        <taxon>Bacteria</taxon>
        <taxon>Pseudomonadati</taxon>
        <taxon>Pseudomonadota</taxon>
        <taxon>Betaproteobacteria</taxon>
        <taxon>Burkholderiales</taxon>
        <taxon>Burkholderiaceae</taxon>
        <taxon>Ephemeroptericola</taxon>
    </lineage>
</organism>
<gene>
    <name evidence="3" type="ORF">DTO96_100339</name>
</gene>
<comment type="similarity">
    <text evidence="1">Belongs to the ComF/GntX family.</text>
</comment>
<feature type="domain" description="Phosphoribosyltransferase" evidence="2">
    <location>
        <begin position="49"/>
        <end position="186"/>
    </location>
</feature>
<evidence type="ECO:0000259" key="2">
    <source>
        <dbReference type="Pfam" id="PF00156"/>
    </source>
</evidence>
<dbReference type="Proteomes" id="UP000252182">
    <property type="component" value="Chromosome"/>
</dbReference>
<proteinExistence type="inferred from homology"/>
<evidence type="ECO:0000313" key="3">
    <source>
        <dbReference type="EMBL" id="AXF84629.1"/>
    </source>
</evidence>
<protein>
    <recommendedName>
        <fullName evidence="2">Phosphoribosyltransferase domain-containing protein</fullName>
    </recommendedName>
</protein>
<dbReference type="InterPro" id="IPR000836">
    <property type="entry name" value="PRTase_dom"/>
</dbReference>